<accession>A0A4Z0Z518</accession>
<comment type="caution">
    <text evidence="9">The sequence shown here is derived from an EMBL/GenBank/DDBJ whole genome shotgun (WGS) entry which is preliminary data.</text>
</comment>
<dbReference type="GO" id="GO:0003677">
    <property type="term" value="F:DNA binding"/>
    <property type="evidence" value="ECO:0007669"/>
    <property type="project" value="UniProtKB-KW"/>
</dbReference>
<keyword evidence="6" id="KW-0539">Nucleus</keyword>
<dbReference type="Pfam" id="PF04082">
    <property type="entry name" value="Fungal_trans"/>
    <property type="match status" value="1"/>
</dbReference>
<evidence type="ECO:0000256" key="7">
    <source>
        <dbReference type="SAM" id="MobiDB-lite"/>
    </source>
</evidence>
<dbReference type="GO" id="GO:0000981">
    <property type="term" value="F:DNA-binding transcription factor activity, RNA polymerase II-specific"/>
    <property type="evidence" value="ECO:0007669"/>
    <property type="project" value="InterPro"/>
</dbReference>
<evidence type="ECO:0000259" key="8">
    <source>
        <dbReference type="PROSITE" id="PS50048"/>
    </source>
</evidence>
<proteinExistence type="predicted"/>
<feature type="region of interest" description="Disordered" evidence="7">
    <location>
        <begin position="641"/>
        <end position="711"/>
    </location>
</feature>
<dbReference type="InterPro" id="IPR050987">
    <property type="entry name" value="AtrR-like"/>
</dbReference>
<comment type="subcellular location">
    <subcellularLocation>
        <location evidence="1">Nucleus</location>
    </subcellularLocation>
</comment>
<evidence type="ECO:0000313" key="9">
    <source>
        <dbReference type="EMBL" id="TGJ87328.1"/>
    </source>
</evidence>
<dbReference type="InterPro" id="IPR007219">
    <property type="entry name" value="XnlR_reg_dom"/>
</dbReference>
<keyword evidence="2" id="KW-0479">Metal-binding</keyword>
<evidence type="ECO:0000256" key="2">
    <source>
        <dbReference type="ARBA" id="ARBA00022723"/>
    </source>
</evidence>
<dbReference type="Gene3D" id="4.10.240.10">
    <property type="entry name" value="Zn(2)-C6 fungal-type DNA-binding domain"/>
    <property type="match status" value="1"/>
</dbReference>
<dbReference type="GO" id="GO:0006351">
    <property type="term" value="P:DNA-templated transcription"/>
    <property type="evidence" value="ECO:0007669"/>
    <property type="project" value="InterPro"/>
</dbReference>
<evidence type="ECO:0000256" key="5">
    <source>
        <dbReference type="ARBA" id="ARBA00023163"/>
    </source>
</evidence>
<dbReference type="InterPro" id="IPR036864">
    <property type="entry name" value="Zn2-C6_fun-type_DNA-bd_sf"/>
</dbReference>
<protein>
    <recommendedName>
        <fullName evidence="8">Zn(2)-C6 fungal-type domain-containing protein</fullName>
    </recommendedName>
</protein>
<keyword evidence="5" id="KW-0804">Transcription</keyword>
<dbReference type="STRING" id="37992.A0A4Z0Z518"/>
<dbReference type="GO" id="GO:0005634">
    <property type="term" value="C:nucleus"/>
    <property type="evidence" value="ECO:0007669"/>
    <property type="project" value="UniProtKB-SubCell"/>
</dbReference>
<dbReference type="Proteomes" id="UP000297716">
    <property type="component" value="Unassembled WGS sequence"/>
</dbReference>
<dbReference type="CDD" id="cd00067">
    <property type="entry name" value="GAL4"/>
    <property type="match status" value="1"/>
</dbReference>
<dbReference type="SMART" id="SM00066">
    <property type="entry name" value="GAL4"/>
    <property type="match status" value="1"/>
</dbReference>
<feature type="compositionally biased region" description="Basic and acidic residues" evidence="7">
    <location>
        <begin position="30"/>
        <end position="46"/>
    </location>
</feature>
<gene>
    <name evidence="9" type="ORF">E0Z10_g1467</name>
</gene>
<keyword evidence="3" id="KW-0805">Transcription regulation</keyword>
<evidence type="ECO:0000256" key="6">
    <source>
        <dbReference type="ARBA" id="ARBA00023242"/>
    </source>
</evidence>
<evidence type="ECO:0000256" key="3">
    <source>
        <dbReference type="ARBA" id="ARBA00023015"/>
    </source>
</evidence>
<dbReference type="PROSITE" id="PS00463">
    <property type="entry name" value="ZN2_CY6_FUNGAL_1"/>
    <property type="match status" value="1"/>
</dbReference>
<dbReference type="InterPro" id="IPR001138">
    <property type="entry name" value="Zn2Cys6_DnaBD"/>
</dbReference>
<evidence type="ECO:0000256" key="4">
    <source>
        <dbReference type="ARBA" id="ARBA00023125"/>
    </source>
</evidence>
<dbReference type="PANTHER" id="PTHR46910">
    <property type="entry name" value="TRANSCRIPTION FACTOR PDR1"/>
    <property type="match status" value="1"/>
</dbReference>
<feature type="compositionally biased region" description="Polar residues" evidence="7">
    <location>
        <begin position="670"/>
        <end position="679"/>
    </location>
</feature>
<dbReference type="Pfam" id="PF00172">
    <property type="entry name" value="Zn_clus"/>
    <property type="match status" value="1"/>
</dbReference>
<evidence type="ECO:0000256" key="1">
    <source>
        <dbReference type="ARBA" id="ARBA00004123"/>
    </source>
</evidence>
<feature type="region of interest" description="Disordered" evidence="7">
    <location>
        <begin position="1"/>
        <end position="54"/>
    </location>
</feature>
<dbReference type="PANTHER" id="PTHR46910:SF37">
    <property type="entry name" value="ZN(II)2CYS6 TRANSCRIPTION FACTOR (EUROFUNG)"/>
    <property type="match status" value="1"/>
</dbReference>
<feature type="compositionally biased region" description="Basic and acidic residues" evidence="7">
    <location>
        <begin position="685"/>
        <end position="699"/>
    </location>
</feature>
<dbReference type="CDD" id="cd12148">
    <property type="entry name" value="fungal_TF_MHR"/>
    <property type="match status" value="1"/>
</dbReference>
<reference evidence="9 10" key="1">
    <citation type="submission" date="2019-03" db="EMBL/GenBank/DDBJ databases">
        <title>Draft genome sequence of Xylaria hypoxylon DSM 108379, a ubiquitous saprotrophic-parasitic fungi on hardwood.</title>
        <authorList>
            <person name="Buettner E."/>
            <person name="Leonhardt S."/>
            <person name="Gebauer A.M."/>
            <person name="Liers C."/>
            <person name="Hofrichter M."/>
            <person name="Kellner H."/>
        </authorList>
    </citation>
    <scope>NUCLEOTIDE SEQUENCE [LARGE SCALE GENOMIC DNA]</scope>
    <source>
        <strain evidence="9 10">DSM 108379</strain>
    </source>
</reference>
<dbReference type="SUPFAM" id="SSF57701">
    <property type="entry name" value="Zn2/Cys6 DNA-binding domain"/>
    <property type="match status" value="1"/>
</dbReference>
<feature type="domain" description="Zn(2)-C6 fungal-type" evidence="8">
    <location>
        <begin position="53"/>
        <end position="81"/>
    </location>
</feature>
<dbReference type="EMBL" id="SKBN01000015">
    <property type="protein sequence ID" value="TGJ87328.1"/>
    <property type="molecule type" value="Genomic_DNA"/>
</dbReference>
<sequence>MFGSRQNSLGGDAQAPRPGPDSDSASATRTDTRQKRPRLASDREEQNDPPPAACNQCRLRKVRCDRLQPECSNCRKGGIECNSSNTLKRVNHVKQLRDDFSDVLKQLNDHPVQGDHRASQDSQVVKKPLSETMELDHGGERLYSYPAPLVLIKSLLRQVESLLADSDQQGDDHGSGGGKVARKLQDPAARATLQRKLDDFPFILPHHEFVISSDMSPLTTPPRLMVNLFVDGYLRNINTRTPIFDDDDLRHAVDAHYSDKQLQDSRARALIINNIILLELSLEIKTGRASHSTSRVPNDDILPSFLRNCERAIGNLDAFKAPNIVSLQALMTLTLVAQEFYSNATAERVCQAACQVGRLMGIHRSKDRYQSEGADMTDVRGRLYRILYAMDKVRVFMTGQPCDLHLFDSDQHIGPKRNHADDDHPISDAFDHLMTIWEEIYLNLYSSRAAQATTETRLLQMRFVTGSIDRFAQTHARLLSPSSANDTLDTDLLRIELLYGYQVSQILVLRCDQDNEQSLSRMRDLARSSLGLILEVCKPPLTTARFALLARMFRRYPMVAFAELVAFHLANHPTNDEFDAIALADVSLLRGIRDQLEMLQYDNLTHIFYARLSEGLAWALGTLEALAEALMRPLLRSQAQVEFSQQNQDSRRPTAEPSRNPTPDMFEACGSSSRGSQDFSRLRLSRHDEKDFGQARRPVDTTSFGGFAPDPERMELISAPSSPVYQPGGSIFPASQSQLDLASGPLASNINWSNFNLDFWQGAFAQGNRWD</sequence>
<feature type="region of interest" description="Disordered" evidence="7">
    <location>
        <begin position="166"/>
        <end position="185"/>
    </location>
</feature>
<dbReference type="AlphaFoldDB" id="A0A4Z0Z518"/>
<keyword evidence="4" id="KW-0238">DNA-binding</keyword>
<name>A0A4Z0Z518_9PEZI</name>
<dbReference type="GO" id="GO:0008270">
    <property type="term" value="F:zinc ion binding"/>
    <property type="evidence" value="ECO:0007669"/>
    <property type="project" value="InterPro"/>
</dbReference>
<dbReference type="OrthoDB" id="103819at2759"/>
<keyword evidence="10" id="KW-1185">Reference proteome</keyword>
<organism evidence="9 10">
    <name type="scientific">Xylaria hypoxylon</name>
    <dbReference type="NCBI Taxonomy" id="37992"/>
    <lineage>
        <taxon>Eukaryota</taxon>
        <taxon>Fungi</taxon>
        <taxon>Dikarya</taxon>
        <taxon>Ascomycota</taxon>
        <taxon>Pezizomycotina</taxon>
        <taxon>Sordariomycetes</taxon>
        <taxon>Xylariomycetidae</taxon>
        <taxon>Xylariales</taxon>
        <taxon>Xylariaceae</taxon>
        <taxon>Xylaria</taxon>
    </lineage>
</organism>
<dbReference type="PROSITE" id="PS50048">
    <property type="entry name" value="ZN2_CY6_FUNGAL_2"/>
    <property type="match status" value="1"/>
</dbReference>
<evidence type="ECO:0000313" key="10">
    <source>
        <dbReference type="Proteomes" id="UP000297716"/>
    </source>
</evidence>